<keyword evidence="13 17" id="KW-0830">Ubiquinone</keyword>
<dbReference type="InterPro" id="IPR003918">
    <property type="entry name" value="NADH_UbQ_OxRdtase"/>
</dbReference>
<evidence type="ECO:0000256" key="7">
    <source>
        <dbReference type="ARBA" id="ARBA00022660"/>
    </source>
</evidence>
<keyword evidence="8 17" id="KW-0812">Transmembrane</keyword>
<feature type="transmembrane region" description="Helical" evidence="17">
    <location>
        <begin position="176"/>
        <end position="202"/>
    </location>
</feature>
<evidence type="ECO:0000256" key="1">
    <source>
        <dbReference type="ARBA" id="ARBA00003257"/>
    </source>
</evidence>
<feature type="transmembrane region" description="Helical" evidence="17">
    <location>
        <begin position="369"/>
        <end position="396"/>
    </location>
</feature>
<dbReference type="PANTHER" id="PTHR43507:SF20">
    <property type="entry name" value="NADH-UBIQUINONE OXIDOREDUCTASE CHAIN 4"/>
    <property type="match status" value="1"/>
</dbReference>
<keyword evidence="6 17" id="KW-0813">Transport</keyword>
<evidence type="ECO:0000256" key="14">
    <source>
        <dbReference type="ARBA" id="ARBA00023128"/>
    </source>
</evidence>
<feature type="transmembrane region" description="Helical" evidence="17">
    <location>
        <begin position="7"/>
        <end position="34"/>
    </location>
</feature>
<evidence type="ECO:0000256" key="8">
    <source>
        <dbReference type="ARBA" id="ARBA00022692"/>
    </source>
</evidence>
<geneLocation type="mitochondrion" evidence="19"/>
<accession>W8DND5</accession>
<evidence type="ECO:0000256" key="2">
    <source>
        <dbReference type="ARBA" id="ARBA00004225"/>
    </source>
</evidence>
<evidence type="ECO:0000256" key="4">
    <source>
        <dbReference type="ARBA" id="ARBA00012944"/>
    </source>
</evidence>
<dbReference type="RefSeq" id="YP_009019485.1">
    <property type="nucleotide sequence ID" value="NC_023783.1"/>
</dbReference>
<dbReference type="InterPro" id="IPR001750">
    <property type="entry name" value="ND/Mrp_TM"/>
</dbReference>
<evidence type="ECO:0000256" key="16">
    <source>
        <dbReference type="ARBA" id="ARBA00049551"/>
    </source>
</evidence>
<feature type="transmembrane region" description="Helical" evidence="17">
    <location>
        <begin position="244"/>
        <end position="261"/>
    </location>
</feature>
<keyword evidence="14 17" id="KW-0496">Mitochondrion</keyword>
<dbReference type="GO" id="GO:0042773">
    <property type="term" value="P:ATP synthesis coupled electron transport"/>
    <property type="evidence" value="ECO:0007669"/>
    <property type="project" value="InterPro"/>
</dbReference>
<feature type="transmembrane region" description="Helical" evidence="17">
    <location>
        <begin position="54"/>
        <end position="75"/>
    </location>
</feature>
<evidence type="ECO:0000313" key="19">
    <source>
        <dbReference type="EMBL" id="AHB52768.1"/>
    </source>
</evidence>
<proteinExistence type="inferred from homology"/>
<comment type="catalytic activity">
    <reaction evidence="16 17">
        <text>a ubiquinone + NADH + 5 H(+)(in) = a ubiquinol + NAD(+) + 4 H(+)(out)</text>
        <dbReference type="Rhea" id="RHEA:29091"/>
        <dbReference type="Rhea" id="RHEA-COMP:9565"/>
        <dbReference type="Rhea" id="RHEA-COMP:9566"/>
        <dbReference type="ChEBI" id="CHEBI:15378"/>
        <dbReference type="ChEBI" id="CHEBI:16389"/>
        <dbReference type="ChEBI" id="CHEBI:17976"/>
        <dbReference type="ChEBI" id="CHEBI:57540"/>
        <dbReference type="ChEBI" id="CHEBI:57945"/>
        <dbReference type="EC" id="7.1.1.2"/>
    </reaction>
</comment>
<sequence>MMILFSLLAPLIFSLLSMLEICIFLLFLFFPVFMKFLSLQPSIQMPFHQTLEDSLSLSLQILTIILMIFCLLASTHNLSNTFLFYSLMSLLLLILLAAFSMNSILMFYVMFEVSLLPMSMMIMGWGYQPERLPASLAMMLYTMMASLPFLFIIIVADKFWLSGLIIFNFWFPIQSFYWHFISFLIMIGFLVKFPMFLVHLWLPKAHVEAPVVGSMILAAILLKLGGYGIWRLSFLWAHSKITEVLQIISLVGGSLVSFLCLRQLDLKVLIAYSSVAHMSIAIMCILQISKSSSYASLLVMLTHGISSSAMFAGANEIYKLNHSRNMLLSTGILSESPKIALFWFFCCLANMAAPPSMNLIAEIWSISMMWGFSIINSLNFMVISFLAAAYSLWLYSAPFQGQKSNLILLFSPLPMKANFLFLIHIVFFIELILIF</sequence>
<dbReference type="GO" id="GO:0003954">
    <property type="term" value="F:NADH dehydrogenase activity"/>
    <property type="evidence" value="ECO:0007669"/>
    <property type="project" value="TreeGrafter"/>
</dbReference>
<keyword evidence="11 17" id="KW-1133">Transmembrane helix</keyword>
<dbReference type="GO" id="GO:0048039">
    <property type="term" value="F:ubiquinone binding"/>
    <property type="evidence" value="ECO:0007669"/>
    <property type="project" value="TreeGrafter"/>
</dbReference>
<organism evidence="19">
    <name type="scientific">Amphiascoides atopus</name>
    <dbReference type="NCBI Taxonomy" id="1352461"/>
    <lineage>
        <taxon>Eukaryota</taxon>
        <taxon>Metazoa</taxon>
        <taxon>Ecdysozoa</taxon>
        <taxon>Arthropoda</taxon>
        <taxon>Crustacea</taxon>
        <taxon>Multicrustacea</taxon>
        <taxon>Hexanauplia</taxon>
        <taxon>Copepoda</taxon>
        <taxon>Harpacticoida</taxon>
        <taxon>Miraciidae</taxon>
        <taxon>Amphiascoides</taxon>
    </lineage>
</organism>
<feature type="transmembrane region" description="Helical" evidence="17">
    <location>
        <begin position="134"/>
        <end position="156"/>
    </location>
</feature>
<keyword evidence="10 17" id="KW-0249">Electron transport</keyword>
<dbReference type="Pfam" id="PF00361">
    <property type="entry name" value="Proton_antipo_M"/>
    <property type="match status" value="1"/>
</dbReference>
<dbReference type="CTD" id="4538"/>
<evidence type="ECO:0000256" key="17">
    <source>
        <dbReference type="RuleBase" id="RU003297"/>
    </source>
</evidence>
<feature type="transmembrane region" description="Helical" evidence="17">
    <location>
        <begin position="105"/>
        <end position="127"/>
    </location>
</feature>
<evidence type="ECO:0000256" key="9">
    <source>
        <dbReference type="ARBA" id="ARBA00022967"/>
    </source>
</evidence>
<keyword evidence="9" id="KW-1278">Translocase</keyword>
<dbReference type="GO" id="GO:0008137">
    <property type="term" value="F:NADH dehydrogenase (ubiquinone) activity"/>
    <property type="evidence" value="ECO:0007669"/>
    <property type="project" value="UniProtKB-UniRule"/>
</dbReference>
<comment type="subcellular location">
    <subcellularLocation>
        <location evidence="2 17">Mitochondrion membrane</location>
        <topology evidence="2 17">Multi-pass membrane protein</topology>
    </subcellularLocation>
</comment>
<dbReference type="PRINTS" id="PR01437">
    <property type="entry name" value="NUOXDRDTASE4"/>
</dbReference>
<evidence type="ECO:0000256" key="10">
    <source>
        <dbReference type="ARBA" id="ARBA00022982"/>
    </source>
</evidence>
<name>W8DND5_9MAXI</name>
<dbReference type="GO" id="GO:0031966">
    <property type="term" value="C:mitochondrial membrane"/>
    <property type="evidence" value="ECO:0007669"/>
    <property type="project" value="UniProtKB-SubCell"/>
</dbReference>
<dbReference type="PANTHER" id="PTHR43507">
    <property type="entry name" value="NADH-UBIQUINONE OXIDOREDUCTASE CHAIN 4"/>
    <property type="match status" value="1"/>
</dbReference>
<protein>
    <recommendedName>
        <fullName evidence="5 17">NADH-ubiquinone oxidoreductase chain 4</fullName>
        <ecNumber evidence="4 17">7.1.1.2</ecNumber>
    </recommendedName>
</protein>
<comment type="function">
    <text evidence="1">Core subunit of the mitochondrial membrane respiratory chain NADH dehydrogenase (Complex I) that is believed to belong to the minimal assembly required for catalysis. Complex I functions in the transfer of electrons from NADH to the respiratory chain. The immediate electron acceptor for the enzyme is believed to be ubiquinone.</text>
</comment>
<keyword evidence="15 17" id="KW-0472">Membrane</keyword>
<evidence type="ECO:0000256" key="15">
    <source>
        <dbReference type="ARBA" id="ARBA00023136"/>
    </source>
</evidence>
<feature type="transmembrane region" description="Helical" evidence="17">
    <location>
        <begin position="339"/>
        <end position="357"/>
    </location>
</feature>
<feature type="transmembrane region" description="Helical" evidence="17">
    <location>
        <begin position="268"/>
        <end position="288"/>
    </location>
</feature>
<evidence type="ECO:0000256" key="3">
    <source>
        <dbReference type="ARBA" id="ARBA00009025"/>
    </source>
</evidence>
<evidence type="ECO:0000256" key="13">
    <source>
        <dbReference type="ARBA" id="ARBA00023075"/>
    </source>
</evidence>
<comment type="function">
    <text evidence="17">Core subunit of the mitochondrial membrane respiratory chain NADH dehydrogenase (Complex I) which catalyzes electron transfer from NADH through the respiratory chain, using ubiquinone as an electron acceptor. Essential for the catalytic activity and assembly of complex I.</text>
</comment>
<feature type="transmembrane region" description="Helical" evidence="17">
    <location>
        <begin position="294"/>
        <end position="318"/>
    </location>
</feature>
<evidence type="ECO:0000256" key="6">
    <source>
        <dbReference type="ARBA" id="ARBA00022448"/>
    </source>
</evidence>
<dbReference type="GeneID" id="18667326"/>
<dbReference type="AlphaFoldDB" id="W8DND5"/>
<feature type="domain" description="NADH:quinone oxidoreductase/Mrp antiporter transmembrane" evidence="18">
    <location>
        <begin position="102"/>
        <end position="383"/>
    </location>
</feature>
<dbReference type="GO" id="GO:0015990">
    <property type="term" value="P:electron transport coupled proton transport"/>
    <property type="evidence" value="ECO:0007669"/>
    <property type="project" value="TreeGrafter"/>
</dbReference>
<gene>
    <name evidence="19" type="primary">ND4</name>
</gene>
<comment type="similarity">
    <text evidence="3 17">Belongs to the complex I subunit 4 family.</text>
</comment>
<evidence type="ECO:0000256" key="12">
    <source>
        <dbReference type="ARBA" id="ARBA00023027"/>
    </source>
</evidence>
<dbReference type="EC" id="7.1.1.2" evidence="4 17"/>
<feature type="transmembrane region" description="Helical" evidence="17">
    <location>
        <begin position="417"/>
        <end position="434"/>
    </location>
</feature>
<evidence type="ECO:0000256" key="5">
    <source>
        <dbReference type="ARBA" id="ARBA00021006"/>
    </source>
</evidence>
<reference evidence="19" key="1">
    <citation type="journal article" date="2014" name="Gene">
        <title>The mitochondrial genomes of Amphiascoides atopus and Schizopera knabeni (Harpacticoida: Miraciidae) reveal similarities between the copepod orders Harpacticoida and Poecilostomatoida.</title>
        <authorList>
            <person name="Easton E.E."/>
            <person name="Darrow E.M."/>
            <person name="Spears T."/>
            <person name="Thistle D."/>
        </authorList>
    </citation>
    <scope>NUCLEOTIDE SEQUENCE</scope>
</reference>
<keyword evidence="12 17" id="KW-0520">NAD</keyword>
<dbReference type="EMBL" id="KF667526">
    <property type="protein sequence ID" value="AHB52768.1"/>
    <property type="molecule type" value="Genomic_DNA"/>
</dbReference>
<feature type="transmembrane region" description="Helical" evidence="17">
    <location>
        <begin position="209"/>
        <end position="232"/>
    </location>
</feature>
<feature type="transmembrane region" description="Helical" evidence="17">
    <location>
        <begin position="82"/>
        <end position="99"/>
    </location>
</feature>
<evidence type="ECO:0000259" key="18">
    <source>
        <dbReference type="Pfam" id="PF00361"/>
    </source>
</evidence>
<evidence type="ECO:0000256" key="11">
    <source>
        <dbReference type="ARBA" id="ARBA00022989"/>
    </source>
</evidence>
<keyword evidence="7 17" id="KW-0679">Respiratory chain</keyword>